<gene>
    <name evidence="1" type="ORF">I5M27_03805</name>
</gene>
<reference evidence="1 2" key="1">
    <citation type="submission" date="2020-12" db="EMBL/GenBank/DDBJ databases">
        <title>Bacterial novel species Adhaeribacter sp. BT258 isolated from soil.</title>
        <authorList>
            <person name="Jung H.-Y."/>
        </authorList>
    </citation>
    <scope>NUCLEOTIDE SEQUENCE [LARGE SCALE GENOMIC DNA]</scope>
    <source>
        <strain evidence="1 2">BT258</strain>
    </source>
</reference>
<comment type="caution">
    <text evidence="1">The sequence shown here is derived from an EMBL/GenBank/DDBJ whole genome shotgun (WGS) entry which is preliminary data.</text>
</comment>
<accession>A0ABS1BY72</accession>
<organism evidence="1 2">
    <name type="scientific">Adhaeribacter terrigena</name>
    <dbReference type="NCBI Taxonomy" id="2793070"/>
    <lineage>
        <taxon>Bacteria</taxon>
        <taxon>Pseudomonadati</taxon>
        <taxon>Bacteroidota</taxon>
        <taxon>Cytophagia</taxon>
        <taxon>Cytophagales</taxon>
        <taxon>Hymenobacteraceae</taxon>
        <taxon>Adhaeribacter</taxon>
    </lineage>
</organism>
<proteinExistence type="predicted"/>
<evidence type="ECO:0000313" key="1">
    <source>
        <dbReference type="EMBL" id="MBK0402094.1"/>
    </source>
</evidence>
<name>A0ABS1BY72_9BACT</name>
<sequence>MKDNLDKTLLQTINQNFGLKLRRKLMPENELLEILTLAIATLLQTNTQKLFGILYRHDVSEKLLRQALLADDSRQIAENVARLVIEREKQKMEFRRRYQS</sequence>
<evidence type="ECO:0000313" key="2">
    <source>
        <dbReference type="Proteomes" id="UP000644147"/>
    </source>
</evidence>
<dbReference type="RefSeq" id="WP_200504685.1">
    <property type="nucleotide sequence ID" value="NZ_JAEHFX010000001.1"/>
</dbReference>
<dbReference type="Proteomes" id="UP000644147">
    <property type="component" value="Unassembled WGS sequence"/>
</dbReference>
<protein>
    <submittedName>
        <fullName evidence="1">Uncharacterized protein</fullName>
    </submittedName>
</protein>
<dbReference type="EMBL" id="JAEHFX010000001">
    <property type="protein sequence ID" value="MBK0402094.1"/>
    <property type="molecule type" value="Genomic_DNA"/>
</dbReference>
<keyword evidence="2" id="KW-1185">Reference proteome</keyword>